<proteinExistence type="predicted"/>
<dbReference type="AlphaFoldDB" id="A0A2A6B687"/>
<sequence>MRSLFLSVILLQQALAIPELCFKLVNSIVRRDSVGVVTTTSQQGCNIRCIENPGCDACMFYADRGKCVLFGKPRAPPPGQCPPLRTPAMRKTNSGCPKKKCLDNVMKCSSTERRIATFVVVRSPFPPDRGYTPVPCSNPSDMICGIPPPGSRRLFPEYGFVSDILDAATNHCSWFFYVHTTTIYFESGYCVHPANPRGLNIDTPSITSAILYDGTRASLDNDEASFIDWDPYIGSWFFTIHMTTIYFRSGYCIHPAVPALPGCACAPIASIQQIPAGFTVDTSQPAPKIDDPYFCPSRALYVLPCSDCLRARVRLTICGPQLDRLLDVTSPHGRTMRGLVLADLKRSHNMQLKRAWPGKQQT</sequence>
<evidence type="ECO:0000313" key="1">
    <source>
        <dbReference type="EnsemblMetazoa" id="PPA35145.1"/>
    </source>
</evidence>
<dbReference type="Pfam" id="PF00024">
    <property type="entry name" value="PAN_1"/>
    <property type="match status" value="1"/>
</dbReference>
<protein>
    <submittedName>
        <fullName evidence="1">Apple domain-containing protein</fullName>
    </submittedName>
</protein>
<reference evidence="1" key="2">
    <citation type="submission" date="2022-06" db="UniProtKB">
        <authorList>
            <consortium name="EnsemblMetazoa"/>
        </authorList>
    </citation>
    <scope>IDENTIFICATION</scope>
    <source>
        <strain evidence="1">PS312</strain>
    </source>
</reference>
<accession>A0A8R1URB9</accession>
<dbReference type="InterPro" id="IPR003609">
    <property type="entry name" value="Pan_app"/>
</dbReference>
<organism evidence="1 2">
    <name type="scientific">Pristionchus pacificus</name>
    <name type="common">Parasitic nematode worm</name>
    <dbReference type="NCBI Taxonomy" id="54126"/>
    <lineage>
        <taxon>Eukaryota</taxon>
        <taxon>Metazoa</taxon>
        <taxon>Ecdysozoa</taxon>
        <taxon>Nematoda</taxon>
        <taxon>Chromadorea</taxon>
        <taxon>Rhabditida</taxon>
        <taxon>Rhabditina</taxon>
        <taxon>Diplogasteromorpha</taxon>
        <taxon>Diplogasteroidea</taxon>
        <taxon>Neodiplogasteridae</taxon>
        <taxon>Pristionchus</taxon>
    </lineage>
</organism>
<name>A0A2A6B687_PRIPA</name>
<evidence type="ECO:0000313" key="2">
    <source>
        <dbReference type="Proteomes" id="UP000005239"/>
    </source>
</evidence>
<dbReference type="PANTHER" id="PTHR34402">
    <property type="entry name" value="PROTEIN CBG02762"/>
    <property type="match status" value="1"/>
</dbReference>
<dbReference type="PANTHER" id="PTHR34402:SF1">
    <property type="entry name" value="PROTEIN CBG02762"/>
    <property type="match status" value="1"/>
</dbReference>
<gene>
    <name evidence="1" type="primary">WBGene00273514</name>
</gene>
<accession>A0A2A6B687</accession>
<dbReference type="EnsemblMetazoa" id="PPA35145.1">
    <property type="protein sequence ID" value="PPA35145.1"/>
    <property type="gene ID" value="WBGene00273514"/>
</dbReference>
<dbReference type="Proteomes" id="UP000005239">
    <property type="component" value="Unassembled WGS sequence"/>
</dbReference>
<keyword evidence="2" id="KW-1185">Reference proteome</keyword>
<reference evidence="2" key="1">
    <citation type="journal article" date="2008" name="Nat. Genet.">
        <title>The Pristionchus pacificus genome provides a unique perspective on nematode lifestyle and parasitism.</title>
        <authorList>
            <person name="Dieterich C."/>
            <person name="Clifton S.W."/>
            <person name="Schuster L.N."/>
            <person name="Chinwalla A."/>
            <person name="Delehaunty K."/>
            <person name="Dinkelacker I."/>
            <person name="Fulton L."/>
            <person name="Fulton R."/>
            <person name="Godfrey J."/>
            <person name="Minx P."/>
            <person name="Mitreva M."/>
            <person name="Roeseler W."/>
            <person name="Tian H."/>
            <person name="Witte H."/>
            <person name="Yang S.P."/>
            <person name="Wilson R.K."/>
            <person name="Sommer R.J."/>
        </authorList>
    </citation>
    <scope>NUCLEOTIDE SEQUENCE [LARGE SCALE GENOMIC DNA]</scope>
    <source>
        <strain evidence="2">PS312</strain>
    </source>
</reference>